<reference evidence="3" key="1">
    <citation type="journal article" date="2017" name="bioRxiv">
        <title>Conservation of a gene cluster reveals novel cercosporin biosynthetic mechanisms and extends production to the genus Colletotrichum.</title>
        <authorList>
            <person name="de Jonge R."/>
            <person name="Ebert M.K."/>
            <person name="Huitt-Roehl C.R."/>
            <person name="Pal P."/>
            <person name="Suttle J.C."/>
            <person name="Spanner R.E."/>
            <person name="Neubauer J.D."/>
            <person name="Jurick W.M.II."/>
            <person name="Stott K.A."/>
            <person name="Secor G.A."/>
            <person name="Thomma B.P.H.J."/>
            <person name="Van de Peer Y."/>
            <person name="Townsend C.A."/>
            <person name="Bolton M.D."/>
        </authorList>
    </citation>
    <scope>NUCLEOTIDE SEQUENCE [LARGE SCALE GENOMIC DNA]</scope>
    <source>
        <strain evidence="3">CBS538.71</strain>
    </source>
</reference>
<dbReference type="Gene3D" id="3.10.450.50">
    <property type="match status" value="1"/>
</dbReference>
<accession>A0A2S6BZP6</accession>
<dbReference type="OrthoDB" id="5440at2759"/>
<protein>
    <recommendedName>
        <fullName evidence="4">SnoaL-like domain-containing protein</fullName>
    </recommendedName>
</protein>
<dbReference type="SUPFAM" id="SSF54427">
    <property type="entry name" value="NTF2-like"/>
    <property type="match status" value="1"/>
</dbReference>
<organism evidence="2 3">
    <name type="scientific">Cercospora berteroae</name>
    <dbReference type="NCBI Taxonomy" id="357750"/>
    <lineage>
        <taxon>Eukaryota</taxon>
        <taxon>Fungi</taxon>
        <taxon>Dikarya</taxon>
        <taxon>Ascomycota</taxon>
        <taxon>Pezizomycotina</taxon>
        <taxon>Dothideomycetes</taxon>
        <taxon>Dothideomycetidae</taxon>
        <taxon>Mycosphaerellales</taxon>
        <taxon>Mycosphaerellaceae</taxon>
        <taxon>Cercospora</taxon>
    </lineage>
</organism>
<dbReference type="GO" id="GO:0030638">
    <property type="term" value="P:polyketide metabolic process"/>
    <property type="evidence" value="ECO:0007669"/>
    <property type="project" value="InterPro"/>
</dbReference>
<dbReference type="EMBL" id="PNEN01001636">
    <property type="protein sequence ID" value="PPJ52939.1"/>
    <property type="molecule type" value="Genomic_DNA"/>
</dbReference>
<dbReference type="InterPro" id="IPR032710">
    <property type="entry name" value="NTF2-like_dom_sf"/>
</dbReference>
<keyword evidence="3" id="KW-1185">Reference proteome</keyword>
<evidence type="ECO:0008006" key="4">
    <source>
        <dbReference type="Google" id="ProtNLM"/>
    </source>
</evidence>
<dbReference type="STRING" id="357750.A0A2S6BZP6"/>
<dbReference type="Proteomes" id="UP000237631">
    <property type="component" value="Unassembled WGS sequence"/>
</dbReference>
<dbReference type="InterPro" id="IPR009959">
    <property type="entry name" value="Cyclase_SnoaL-like"/>
</dbReference>
<dbReference type="PANTHER" id="PTHR38436">
    <property type="entry name" value="POLYKETIDE CYCLASE SNOAL-LIKE DOMAIN"/>
    <property type="match status" value="1"/>
</dbReference>
<evidence type="ECO:0000256" key="1">
    <source>
        <dbReference type="SAM" id="MobiDB-lite"/>
    </source>
</evidence>
<gene>
    <name evidence="2" type="ORF">CBER1_11489</name>
</gene>
<sequence length="430" mass="47443">MAAFNTPWFNSQDRSFFNSLNKTKIAHLAICAETEDFDEEILQAWMDEGFHCAYVPLLNGGEDFIKRLHTVGDNFGVSEQYAIVAYGTAANLALQGHTKPNHPKLVAIVAYYPNIIPSVHTKYPNSIQVLVHLAGNEISVEKHHEVLGIQGKRNFVKKRIDPGIGLGERLNIAFKTYTYTGCDSGFAESDLEEYDPIAAQLAFERSLKTIRKGFRIEPDIEAVRDHHISYLQTNNTSKLLSQTRETAHVIHAPTLTGGIGSHEISEFYSEFFDPLPLHQNPSNDKKSNAPTIKLLSRTIGTSRIVDEIFLSFAHTSPITWLLPGVPATNRKIEIVVVSIFHVVGTKLESEHVYWDQASVLVQAGLLDPKLVPEGMGKKKGGKKKGTDDGEGSGDADGGEGMERLPVVGAEAARAAKRGSSRYVNELVPDW</sequence>
<comment type="caution">
    <text evidence="2">The sequence shown here is derived from an EMBL/GenBank/DDBJ whole genome shotgun (WGS) entry which is preliminary data.</text>
</comment>
<feature type="region of interest" description="Disordered" evidence="1">
    <location>
        <begin position="372"/>
        <end position="406"/>
    </location>
</feature>
<feature type="compositionally biased region" description="Acidic residues" evidence="1">
    <location>
        <begin position="388"/>
        <end position="399"/>
    </location>
</feature>
<dbReference type="AlphaFoldDB" id="A0A2S6BZP6"/>
<evidence type="ECO:0000313" key="3">
    <source>
        <dbReference type="Proteomes" id="UP000237631"/>
    </source>
</evidence>
<evidence type="ECO:0000313" key="2">
    <source>
        <dbReference type="EMBL" id="PPJ52939.1"/>
    </source>
</evidence>
<name>A0A2S6BZP6_9PEZI</name>
<dbReference type="PANTHER" id="PTHR38436:SF3">
    <property type="entry name" value="CARBOXYMETHYLENEBUTENOLIDASE-RELATED"/>
    <property type="match status" value="1"/>
</dbReference>
<proteinExistence type="predicted"/>